<dbReference type="AlphaFoldDB" id="A0A512IQG7"/>
<accession>A0A512IQG7</accession>
<dbReference type="Proteomes" id="UP000321258">
    <property type="component" value="Unassembled WGS sequence"/>
</dbReference>
<protein>
    <submittedName>
        <fullName evidence="2">Uncharacterized protein</fullName>
    </submittedName>
</protein>
<organism evidence="2 3">
    <name type="scientific">Methylobacterium haplocladii</name>
    <dbReference type="NCBI Taxonomy" id="1176176"/>
    <lineage>
        <taxon>Bacteria</taxon>
        <taxon>Pseudomonadati</taxon>
        <taxon>Pseudomonadota</taxon>
        <taxon>Alphaproteobacteria</taxon>
        <taxon>Hyphomicrobiales</taxon>
        <taxon>Methylobacteriaceae</taxon>
        <taxon>Methylobacterium</taxon>
    </lineage>
</organism>
<comment type="caution">
    <text evidence="2">The sequence shown here is derived from an EMBL/GenBank/DDBJ whole genome shotgun (WGS) entry which is preliminary data.</text>
</comment>
<gene>
    <name evidence="2" type="ORF">MHA02_23000</name>
</gene>
<name>A0A512IQG7_9HYPH</name>
<keyword evidence="3" id="KW-1185">Reference proteome</keyword>
<reference evidence="2 3" key="1">
    <citation type="submission" date="2019-07" db="EMBL/GenBank/DDBJ databases">
        <title>Whole genome shotgun sequence of Methylobacterium haplocladii NBRC 107714.</title>
        <authorList>
            <person name="Hosoyama A."/>
            <person name="Uohara A."/>
            <person name="Ohji S."/>
            <person name="Ichikawa N."/>
        </authorList>
    </citation>
    <scope>NUCLEOTIDE SEQUENCE [LARGE SCALE GENOMIC DNA]</scope>
    <source>
        <strain evidence="2 3">NBRC 107714</strain>
    </source>
</reference>
<evidence type="ECO:0000313" key="3">
    <source>
        <dbReference type="Proteomes" id="UP000321258"/>
    </source>
</evidence>
<feature type="region of interest" description="Disordered" evidence="1">
    <location>
        <begin position="1"/>
        <end position="21"/>
    </location>
</feature>
<sequence length="133" mass="14970">MRGRQTAGVPKSLRSGGTAMRNPALSRRDFARTCLREGQLHMIWATRRVQDDEVQSIADLFRDQVEAFDPAGQMLLLSLNEAWPMVRLWVALPDEELLGPYYGFAVCPRAELPLAPTLIAGNVARFQRLFQDA</sequence>
<dbReference type="EMBL" id="BJZT01000025">
    <property type="protein sequence ID" value="GEO99912.1"/>
    <property type="molecule type" value="Genomic_DNA"/>
</dbReference>
<evidence type="ECO:0000256" key="1">
    <source>
        <dbReference type="SAM" id="MobiDB-lite"/>
    </source>
</evidence>
<proteinExistence type="predicted"/>
<evidence type="ECO:0000313" key="2">
    <source>
        <dbReference type="EMBL" id="GEO99912.1"/>
    </source>
</evidence>